<name>A0AAI9T6R2_PENTH</name>
<organism evidence="3 4">
    <name type="scientific">Penicillium thymicola</name>
    <dbReference type="NCBI Taxonomy" id="293382"/>
    <lineage>
        <taxon>Eukaryota</taxon>
        <taxon>Fungi</taxon>
        <taxon>Dikarya</taxon>
        <taxon>Ascomycota</taxon>
        <taxon>Pezizomycotina</taxon>
        <taxon>Eurotiomycetes</taxon>
        <taxon>Eurotiomycetidae</taxon>
        <taxon>Eurotiales</taxon>
        <taxon>Aspergillaceae</taxon>
        <taxon>Penicillium</taxon>
    </lineage>
</organism>
<dbReference type="SUPFAM" id="SSF54928">
    <property type="entry name" value="RNA-binding domain, RBD"/>
    <property type="match status" value="1"/>
</dbReference>
<dbReference type="Pfam" id="PF00076">
    <property type="entry name" value="RRM_1"/>
    <property type="match status" value="1"/>
</dbReference>
<dbReference type="Proteomes" id="UP001227192">
    <property type="component" value="Unassembled WGS sequence"/>
</dbReference>
<proteinExistence type="predicted"/>
<reference evidence="3" key="2">
    <citation type="journal article" date="2016" name="Fungal Biol.">
        <title>Ochratoxin A production by Penicillium thymicola.</title>
        <authorList>
            <person name="Nguyen H.D.T."/>
            <person name="McMullin D.R."/>
            <person name="Ponomareva E."/>
            <person name="Riley R."/>
            <person name="Pomraning K.R."/>
            <person name="Baker S.E."/>
            <person name="Seifert K.A."/>
        </authorList>
    </citation>
    <scope>NUCLEOTIDE SEQUENCE</scope>
    <source>
        <strain evidence="3">DAOM 180753</strain>
    </source>
</reference>
<dbReference type="InterPro" id="IPR000504">
    <property type="entry name" value="RRM_dom"/>
</dbReference>
<dbReference type="AlphaFoldDB" id="A0AAI9T6R2"/>
<keyword evidence="1" id="KW-0694">RNA-binding</keyword>
<sequence>MATTSRMDLRCCFRIHPVLNQARISTKSATVILQVESLNCSPPEGVDDESPWGPKVQKKYDEFLHDERINVAEGLWDLFPMGSRLFVGNLPTERITKRDMFHIFHKYGKLAQISIKQAYGFIQFLEASSCHAAFGVEQGAIVRGRKIRLDLLGLLQRLPGHPRRVVRCHRSSPELPRYLPLGSLEIYTTNPMSQVHRRPVIFLMSPFIAGAMIVVYRDHGPLGFSGLDTSTGRVIEPLEGLSDEDVLAPHVLLGLSVLEIDALAVWALERFVLTKAKQICPSLVESLVMYRMCSSSCWKSSIEILFFMSKMSSATVVRVDVLVLGPGISLGAALHRQFIEGVLAVVRLSRPNQISRKIPLQLFDRTAGLDNVRFLDYPDLEPNMSAELPSHQAQAMQRGAAPVAPNLAFGIPAMSPMPILQPNLHALSNSRNLANLIYSLDGPSFSYLLSAIQRTPYSQPLSATQSPFFSSNPPPPADLAGLLANANRRQLMPSWHPLFVQGVIYYGITIVRNTAPESPQPHSAP</sequence>
<dbReference type="InterPro" id="IPR012677">
    <property type="entry name" value="Nucleotide-bd_a/b_plait_sf"/>
</dbReference>
<evidence type="ECO:0000313" key="3">
    <source>
        <dbReference type="EMBL" id="KAJ9481296.1"/>
    </source>
</evidence>
<dbReference type="PROSITE" id="PS50102">
    <property type="entry name" value="RRM"/>
    <property type="match status" value="1"/>
</dbReference>
<gene>
    <name evidence="3" type="ORF">VN97_g12192</name>
</gene>
<dbReference type="EMBL" id="LACB01000830">
    <property type="protein sequence ID" value="KAJ9481296.1"/>
    <property type="molecule type" value="Genomic_DNA"/>
</dbReference>
<dbReference type="InterPro" id="IPR035979">
    <property type="entry name" value="RBD_domain_sf"/>
</dbReference>
<evidence type="ECO:0000313" key="4">
    <source>
        <dbReference type="Proteomes" id="UP001227192"/>
    </source>
</evidence>
<accession>A0AAI9T6R2</accession>
<dbReference type="Gene3D" id="3.30.70.330">
    <property type="match status" value="1"/>
</dbReference>
<dbReference type="PANTHER" id="PTHR23295:SF6">
    <property type="entry name" value="NEOSIN, ISOFORM A"/>
    <property type="match status" value="1"/>
</dbReference>
<comment type="caution">
    <text evidence="3">The sequence shown here is derived from an EMBL/GenBank/DDBJ whole genome shotgun (WGS) entry which is preliminary data.</text>
</comment>
<keyword evidence="4" id="KW-1185">Reference proteome</keyword>
<dbReference type="GO" id="GO:0003723">
    <property type="term" value="F:RNA binding"/>
    <property type="evidence" value="ECO:0007669"/>
    <property type="project" value="UniProtKB-UniRule"/>
</dbReference>
<dbReference type="PANTHER" id="PTHR23295">
    <property type="entry name" value="NUCLEAR RECEPTOR COACTIVATOR 5-RELATED"/>
    <property type="match status" value="1"/>
</dbReference>
<reference evidence="3" key="1">
    <citation type="submission" date="2015-06" db="EMBL/GenBank/DDBJ databases">
        <authorList>
            <person name="Nguyen H."/>
        </authorList>
    </citation>
    <scope>NUCLEOTIDE SEQUENCE</scope>
    <source>
        <strain evidence="3">DAOM 180753</strain>
    </source>
</reference>
<evidence type="ECO:0000256" key="1">
    <source>
        <dbReference type="PROSITE-ProRule" id="PRU00176"/>
    </source>
</evidence>
<evidence type="ECO:0000259" key="2">
    <source>
        <dbReference type="PROSITE" id="PS50102"/>
    </source>
</evidence>
<dbReference type="SMART" id="SM00360">
    <property type="entry name" value="RRM"/>
    <property type="match status" value="1"/>
</dbReference>
<dbReference type="InterPro" id="IPR052600">
    <property type="entry name" value="Nuc_rcpt_coact/corep"/>
</dbReference>
<protein>
    <recommendedName>
        <fullName evidence="2">RRM domain-containing protein</fullName>
    </recommendedName>
</protein>
<feature type="domain" description="RRM" evidence="2">
    <location>
        <begin position="83"/>
        <end position="150"/>
    </location>
</feature>